<dbReference type="SMART" id="SM00248">
    <property type="entry name" value="ANK"/>
    <property type="match status" value="3"/>
</dbReference>
<feature type="repeat" description="ANK" evidence="4">
    <location>
        <begin position="35"/>
        <end position="67"/>
    </location>
</feature>
<evidence type="ECO:0000256" key="1">
    <source>
        <dbReference type="ARBA" id="ARBA00001946"/>
    </source>
</evidence>
<dbReference type="InterPro" id="IPR011029">
    <property type="entry name" value="DEATH-like_dom_sf"/>
</dbReference>
<feature type="compositionally biased region" description="Low complexity" evidence="5">
    <location>
        <begin position="1194"/>
        <end position="1205"/>
    </location>
</feature>
<feature type="compositionally biased region" description="Basic and acidic residues" evidence="5">
    <location>
        <begin position="1110"/>
        <end position="1119"/>
    </location>
</feature>
<evidence type="ECO:0000259" key="7">
    <source>
        <dbReference type="PROSITE" id="PS51424"/>
    </source>
</evidence>
<evidence type="ECO:0000256" key="2">
    <source>
        <dbReference type="ARBA" id="ARBA00022737"/>
    </source>
</evidence>
<dbReference type="Gene3D" id="1.25.40.20">
    <property type="entry name" value="Ankyrin repeat-containing domain"/>
    <property type="match status" value="2"/>
</dbReference>
<keyword evidence="4" id="KW-0040">ANK repeat</keyword>
<feature type="region of interest" description="Disordered" evidence="5">
    <location>
        <begin position="1132"/>
        <end position="1265"/>
    </location>
</feature>
<dbReference type="PROSITE" id="PS50017">
    <property type="entry name" value="DEATH_DOMAIN"/>
    <property type="match status" value="1"/>
</dbReference>
<dbReference type="GO" id="GO:0007165">
    <property type="term" value="P:signal transduction"/>
    <property type="evidence" value="ECO:0007669"/>
    <property type="project" value="InterPro"/>
</dbReference>
<dbReference type="EMBL" id="GG666451">
    <property type="protein sequence ID" value="EEN70081.1"/>
    <property type="molecule type" value="Genomic_DNA"/>
</dbReference>
<dbReference type="SUPFAM" id="SSF47986">
    <property type="entry name" value="DEATH domain"/>
    <property type="match status" value="1"/>
</dbReference>
<evidence type="ECO:0000256" key="5">
    <source>
        <dbReference type="SAM" id="MobiDB-lite"/>
    </source>
</evidence>
<dbReference type="CDD" id="cd01670">
    <property type="entry name" value="Death"/>
    <property type="match status" value="1"/>
</dbReference>
<dbReference type="InParanoid" id="C3XQ60"/>
<dbReference type="InterPro" id="IPR020859">
    <property type="entry name" value="ROC"/>
</dbReference>
<dbReference type="Pfam" id="PF08477">
    <property type="entry name" value="Roc"/>
    <property type="match status" value="1"/>
</dbReference>
<dbReference type="Gene3D" id="1.10.533.10">
    <property type="entry name" value="Death Domain, Fas"/>
    <property type="match status" value="1"/>
</dbReference>
<dbReference type="PROSITE" id="PS50297">
    <property type="entry name" value="ANK_REP_REGION"/>
    <property type="match status" value="3"/>
</dbReference>
<feature type="region of interest" description="Disordered" evidence="5">
    <location>
        <begin position="1375"/>
        <end position="1401"/>
    </location>
</feature>
<feature type="repeat" description="ANK" evidence="4">
    <location>
        <begin position="290"/>
        <end position="322"/>
    </location>
</feature>
<dbReference type="Pfam" id="PF12796">
    <property type="entry name" value="Ank_2"/>
    <property type="match status" value="1"/>
</dbReference>
<feature type="region of interest" description="Disordered" evidence="5">
    <location>
        <begin position="1098"/>
        <end position="1119"/>
    </location>
</feature>
<dbReference type="SUPFAM" id="SSF48403">
    <property type="entry name" value="Ankyrin repeat"/>
    <property type="match status" value="1"/>
</dbReference>
<evidence type="ECO:0000259" key="6">
    <source>
        <dbReference type="PROSITE" id="PS50017"/>
    </source>
</evidence>
<dbReference type="GO" id="GO:0000166">
    <property type="term" value="F:nucleotide binding"/>
    <property type="evidence" value="ECO:0007669"/>
    <property type="project" value="UniProtKB-KW"/>
</dbReference>
<feature type="region of interest" description="Disordered" evidence="5">
    <location>
        <begin position="1054"/>
        <end position="1081"/>
    </location>
</feature>
<keyword evidence="2" id="KW-0677">Repeat</keyword>
<feature type="compositionally biased region" description="Basic and acidic residues" evidence="5">
    <location>
        <begin position="1163"/>
        <end position="1182"/>
    </location>
</feature>
<feature type="region of interest" description="Disordered" evidence="5">
    <location>
        <begin position="1443"/>
        <end position="1482"/>
    </location>
</feature>
<dbReference type="PROSITE" id="PS50088">
    <property type="entry name" value="ANK_REPEAT"/>
    <property type="match status" value="3"/>
</dbReference>
<feature type="compositionally biased region" description="Basic residues" evidence="5">
    <location>
        <begin position="1139"/>
        <end position="1151"/>
    </location>
</feature>
<dbReference type="InterPro" id="IPR000488">
    <property type="entry name" value="Death_dom"/>
</dbReference>
<dbReference type="SUPFAM" id="SSF52540">
    <property type="entry name" value="P-loop containing nucleoside triphosphate hydrolases"/>
    <property type="match status" value="1"/>
</dbReference>
<evidence type="ECO:0000256" key="4">
    <source>
        <dbReference type="PROSITE-ProRule" id="PRU00023"/>
    </source>
</evidence>
<keyword evidence="3" id="KW-0547">Nucleotide-binding</keyword>
<feature type="domain" description="Death" evidence="6">
    <location>
        <begin position="922"/>
        <end position="990"/>
    </location>
</feature>
<dbReference type="PANTHER" id="PTHR12449">
    <property type="entry name" value="DEATH DOMAIN-CONTAINING PROTEIN"/>
    <property type="match status" value="1"/>
</dbReference>
<feature type="compositionally biased region" description="Basic residues" evidence="5">
    <location>
        <begin position="1245"/>
        <end position="1256"/>
    </location>
</feature>
<evidence type="ECO:0000313" key="8">
    <source>
        <dbReference type="EMBL" id="EEN70081.1"/>
    </source>
</evidence>
<protein>
    <submittedName>
        <fullName evidence="8">Uncharacterized protein</fullName>
    </submittedName>
</protein>
<gene>
    <name evidence="8" type="ORF">BRAFLDRAFT_67342</name>
</gene>
<comment type="cofactor">
    <cofactor evidence="1">
        <name>Mg(2+)</name>
        <dbReference type="ChEBI" id="CHEBI:18420"/>
    </cofactor>
</comment>
<dbReference type="Gene3D" id="3.30.70.1390">
    <property type="entry name" value="ROC domain from the Parkinson's disease-associated leucine-rich repeat kinase 2"/>
    <property type="match status" value="1"/>
</dbReference>
<dbReference type="Pfam" id="PF00531">
    <property type="entry name" value="Death"/>
    <property type="match status" value="1"/>
</dbReference>
<feature type="repeat" description="ANK" evidence="4">
    <location>
        <begin position="323"/>
        <end position="355"/>
    </location>
</feature>
<name>C3XQ60_BRAFL</name>
<dbReference type="InterPro" id="IPR002110">
    <property type="entry name" value="Ankyrin_rpt"/>
</dbReference>
<reference evidence="8" key="1">
    <citation type="journal article" date="2008" name="Nature">
        <title>The amphioxus genome and the evolution of the chordate karyotype.</title>
        <authorList>
            <consortium name="US DOE Joint Genome Institute (JGI-PGF)"/>
            <person name="Putnam N.H."/>
            <person name="Butts T."/>
            <person name="Ferrier D.E.K."/>
            <person name="Furlong R.F."/>
            <person name="Hellsten U."/>
            <person name="Kawashima T."/>
            <person name="Robinson-Rechavi M."/>
            <person name="Shoguchi E."/>
            <person name="Terry A."/>
            <person name="Yu J.-K."/>
            <person name="Benito-Gutierrez E.L."/>
            <person name="Dubchak I."/>
            <person name="Garcia-Fernandez J."/>
            <person name="Gibson-Brown J.J."/>
            <person name="Grigoriev I.V."/>
            <person name="Horton A.C."/>
            <person name="de Jong P.J."/>
            <person name="Jurka J."/>
            <person name="Kapitonov V.V."/>
            <person name="Kohara Y."/>
            <person name="Kuroki Y."/>
            <person name="Lindquist E."/>
            <person name="Lucas S."/>
            <person name="Osoegawa K."/>
            <person name="Pennacchio L.A."/>
            <person name="Salamov A.A."/>
            <person name="Satou Y."/>
            <person name="Sauka-Spengler T."/>
            <person name="Schmutz J."/>
            <person name="Shin-I T."/>
            <person name="Toyoda A."/>
            <person name="Bronner-Fraser M."/>
            <person name="Fujiyama A."/>
            <person name="Holland L.Z."/>
            <person name="Holland P.W.H."/>
            <person name="Satoh N."/>
            <person name="Rokhsar D.S."/>
        </authorList>
    </citation>
    <scope>NUCLEOTIDE SEQUENCE [LARGE SCALE GENOMIC DNA]</scope>
    <source>
        <strain evidence="8">S238N-H82</strain>
        <tissue evidence="8">Testes</tissue>
    </source>
</reference>
<dbReference type="SMART" id="SM00005">
    <property type="entry name" value="DEATH"/>
    <property type="match status" value="1"/>
</dbReference>
<dbReference type="PRINTS" id="PR01415">
    <property type="entry name" value="ANKYRIN"/>
</dbReference>
<proteinExistence type="predicted"/>
<dbReference type="PANTHER" id="PTHR12449:SF18">
    <property type="entry name" value="DEATH DOMAIN-CONTAINING PROTEIN"/>
    <property type="match status" value="1"/>
</dbReference>
<dbReference type="InterPro" id="IPR039788">
    <property type="entry name" value="NOL4/NOL4L"/>
</dbReference>
<organism evidence="8">
    <name type="scientific">Branchiostoma floridae</name>
    <name type="common">Florida lancelet</name>
    <name type="synonym">Amphioxus</name>
    <dbReference type="NCBI Taxonomy" id="7739"/>
    <lineage>
        <taxon>Eukaryota</taxon>
        <taxon>Metazoa</taxon>
        <taxon>Chordata</taxon>
        <taxon>Cephalochordata</taxon>
        <taxon>Leptocardii</taxon>
        <taxon>Amphioxiformes</taxon>
        <taxon>Branchiostomatidae</taxon>
        <taxon>Branchiostoma</taxon>
    </lineage>
</organism>
<feature type="domain" description="Roc" evidence="7">
    <location>
        <begin position="375"/>
        <end position="572"/>
    </location>
</feature>
<dbReference type="eggNOG" id="KOG0032">
    <property type="taxonomic scope" value="Eukaryota"/>
</dbReference>
<dbReference type="Gene3D" id="3.40.50.300">
    <property type="entry name" value="P-loop containing nucleotide triphosphate hydrolases"/>
    <property type="match status" value="1"/>
</dbReference>
<dbReference type="Pfam" id="PF00023">
    <property type="entry name" value="Ank"/>
    <property type="match status" value="1"/>
</dbReference>
<dbReference type="InterPro" id="IPR036770">
    <property type="entry name" value="Ankyrin_rpt-contain_sf"/>
</dbReference>
<evidence type="ECO:0000256" key="3">
    <source>
        <dbReference type="ARBA" id="ARBA00022741"/>
    </source>
</evidence>
<accession>C3XQ60</accession>
<dbReference type="PROSITE" id="PS51424">
    <property type="entry name" value="ROC"/>
    <property type="match status" value="1"/>
</dbReference>
<sequence>MEKNFFKASREGDVSGLRSFKKGGGDINIKEKGSLRRTPLHEAAAKGRVKISQILITKGAEVNVKDFAAHETKSSRTFRTQAHETECSRTFRTQAHETECSRTFRTQAHETECSRTFSTQAHETECSHTFRTKAHETECSRTFRTQAHETECSRTFRTQAHETECSRTFSTQAHETECSHTFRTKAHETECSRTFRTQAHETECSRTFRTQAHETECSRTFSTQAHETECSHTFRTKAHETGCSHTFRTQAHETECSRTFRTQAHETECSRTFHTQAHETECSRTFRTQAHETPLHSAAGQGRNGVVELLLAKGGAVNATDEAENAPLHCAAAGDHIEAVKLLLSQGADVFARNKARQKQIDRQIMQHDLLSKDGGVKVNKIKLLVCGDEATGKSTLIGSLCRTGIKAVFTREKHKQTDTEVRSPTAGVDVGNMTVPNAGEFAIFDFAGQAEYYVTHAMLMHAKLGVYVTVYNITDDAETQTQQLQRWLRMIKAGNADPSVSPKVVLVGSHGDKIDKQKGMSRAAALLRSMRGQFRHQLDISTETFVLDCVVSQSPDMDRLRKHLACLKQEVLKDQPQLPKLCSEIVRKVPGWCKNNLGGGAPVLRWPEYVQAVKEIDPLVKEDFLLKSTEYLNDIAEILLVKTTSSDPIVVLTPPWLCGYVFGPLLAPENFPIDHIERESDDHVTFREISRVFSRTVSPKILVSILREFQICHTFDGQDFIFPSLLRRLPPLKEIWKPTKSEPVVYFGSQVACKDATDSFSPDFFPRLQTDLLKEHPGTFPVKPAIWKDGMIFTDGKSEGLIAMSQGNMACNIVVRNPSGYREYCYYLLERIQRKLSKVLEESSPGTSVVERVLSSRALREHRDTFYSYDRKAVQESARENGSLSHPDLQWSERVYDLVVSQEGPNKHTFQLVAKQLRSTEWRELGRELGLSDSKLDRVQKDYSGDLRETVYRMLTMWEEEADCSCSVGREKLSKALVTVNRRDIADELMCDESPCLFTLPHTTPGLSFCVSSAGSEAHGDSLPGFRVLVRDFPLSAMAKPKVCSVCTLPVKGHRGPHGRGKCTAGFSPGSDNNSDSIEERVRRSLKKLKRDSKAKELAKGLWSEASEEERVPTARDLREDDDLADRVDKTLDEIFGKKPRKRSSSRRKDRKDTSQSPSRSRSPDAARSRRRLKNIDDLLGKRPVSSRKRSSSDSTTRSSTSRSRSTDGSRSRRRRSNDHKGHRRRHRSARRRYSSDSRSSSSPRRRRRGKKSGRTKTINDSASSRVKIEWPHHHVHFPGKGKGGDGCVTYDDLSTSMFVHGFVKNLLEKKHVKRSVRIRLEHLSDLMFDAAYYDWGIVRETHASVLYAMENGTISWSSSKETIDNTRERSYRAQAGVSHPPAAPRAQARSTARDPNRPRWCEAYQHGNCQQGPEHWDPRWGQVKHICCMCLLVRRVEEEHPKTECRHGPRSFRQPPGDNTRRAAGFSSQPGATGTGGGHY</sequence>
<feature type="compositionally biased region" description="Basic residues" evidence="5">
    <location>
        <begin position="1213"/>
        <end position="1234"/>
    </location>
</feature>
<dbReference type="InterPro" id="IPR027417">
    <property type="entry name" value="P-loop_NTPase"/>
</dbReference>